<name>A0A4C1YLB4_EUMVA</name>
<accession>A0A4C1YLB4</accession>
<evidence type="ECO:0000313" key="2">
    <source>
        <dbReference type="EMBL" id="GBP76918.1"/>
    </source>
</evidence>
<keyword evidence="3" id="KW-1185">Reference proteome</keyword>
<evidence type="ECO:0000313" key="3">
    <source>
        <dbReference type="Proteomes" id="UP000299102"/>
    </source>
</evidence>
<comment type="caution">
    <text evidence="2">The sequence shown here is derived from an EMBL/GenBank/DDBJ whole genome shotgun (WGS) entry which is preliminary data.</text>
</comment>
<proteinExistence type="predicted"/>
<protein>
    <submittedName>
        <fullName evidence="2">Uncharacterized protein</fullName>
    </submittedName>
</protein>
<dbReference type="Proteomes" id="UP000299102">
    <property type="component" value="Unassembled WGS sequence"/>
</dbReference>
<feature type="region of interest" description="Disordered" evidence="1">
    <location>
        <begin position="27"/>
        <end position="65"/>
    </location>
</feature>
<gene>
    <name evidence="2" type="ORF">EVAR_52607_1</name>
</gene>
<organism evidence="2 3">
    <name type="scientific">Eumeta variegata</name>
    <name type="common">Bagworm moth</name>
    <name type="synonym">Eumeta japonica</name>
    <dbReference type="NCBI Taxonomy" id="151549"/>
    <lineage>
        <taxon>Eukaryota</taxon>
        <taxon>Metazoa</taxon>
        <taxon>Ecdysozoa</taxon>
        <taxon>Arthropoda</taxon>
        <taxon>Hexapoda</taxon>
        <taxon>Insecta</taxon>
        <taxon>Pterygota</taxon>
        <taxon>Neoptera</taxon>
        <taxon>Endopterygota</taxon>
        <taxon>Lepidoptera</taxon>
        <taxon>Glossata</taxon>
        <taxon>Ditrysia</taxon>
        <taxon>Tineoidea</taxon>
        <taxon>Psychidae</taxon>
        <taxon>Oiketicinae</taxon>
        <taxon>Eumeta</taxon>
    </lineage>
</organism>
<reference evidence="2 3" key="1">
    <citation type="journal article" date="2019" name="Commun. Biol.">
        <title>The bagworm genome reveals a unique fibroin gene that provides high tensile strength.</title>
        <authorList>
            <person name="Kono N."/>
            <person name="Nakamura H."/>
            <person name="Ohtoshi R."/>
            <person name="Tomita M."/>
            <person name="Numata K."/>
            <person name="Arakawa K."/>
        </authorList>
    </citation>
    <scope>NUCLEOTIDE SEQUENCE [LARGE SCALE GENOMIC DNA]</scope>
</reference>
<dbReference type="AlphaFoldDB" id="A0A4C1YLB4"/>
<sequence length="114" mass="12843">MVASCVTVSSYKKLRVRLIRSDARRRVKKKTKALNTETDGRAADGARERRDSIGKKNGTKKLSTLTPGLPYSNRVLAVTKNKKKSQGFFRKIMSVSIRGLTFSRDVESFIEDSF</sequence>
<evidence type="ECO:0000256" key="1">
    <source>
        <dbReference type="SAM" id="MobiDB-lite"/>
    </source>
</evidence>
<feature type="compositionally biased region" description="Basic and acidic residues" evidence="1">
    <location>
        <begin position="38"/>
        <end position="54"/>
    </location>
</feature>
<dbReference type="EMBL" id="BGZK01001309">
    <property type="protein sequence ID" value="GBP76918.1"/>
    <property type="molecule type" value="Genomic_DNA"/>
</dbReference>